<sequence>MRREIAKELELAIQSLLPLLLKYGEGKIDHQVILLNEIIQIINSDMEENKKDDLIKDMSRSIFPVRGGLTDFYVWDSDESIRIKINQSISDLINKIWDLMR</sequence>
<evidence type="ECO:0000313" key="1">
    <source>
        <dbReference type="EMBL" id="BDR59375.1"/>
    </source>
</evidence>
<gene>
    <name evidence="1" type="ORF">XA3_18160</name>
</gene>
<evidence type="ECO:0000313" key="2">
    <source>
        <dbReference type="Proteomes" id="UP001321861"/>
    </source>
</evidence>
<name>A0AAU9DAG0_9LACO</name>
<reference evidence="1 2" key="1">
    <citation type="journal article" date="2023" name="Microbiol. Spectr.">
        <title>Symbiosis of Carpenter Bees with Uncharacterized Lactic Acid Bacteria Showing NAD Auxotrophy.</title>
        <authorList>
            <person name="Kawasaki S."/>
            <person name="Ozawa K."/>
            <person name="Mori T."/>
            <person name="Yamamoto A."/>
            <person name="Ito M."/>
            <person name="Ohkuma M."/>
            <person name="Sakamoto M."/>
            <person name="Matsutani M."/>
        </authorList>
    </citation>
    <scope>NUCLEOTIDE SEQUENCE [LARGE SCALE GENOMIC DNA]</scope>
    <source>
        <strain evidence="1 2">XA3</strain>
    </source>
</reference>
<organism evidence="1 2">
    <name type="scientific">Xylocopilactobacillus apicola</name>
    <dbReference type="NCBI Taxonomy" id="2932184"/>
    <lineage>
        <taxon>Bacteria</taxon>
        <taxon>Bacillati</taxon>
        <taxon>Bacillota</taxon>
        <taxon>Bacilli</taxon>
        <taxon>Lactobacillales</taxon>
        <taxon>Lactobacillaceae</taxon>
        <taxon>Xylocopilactobacillus</taxon>
    </lineage>
</organism>
<proteinExistence type="predicted"/>
<dbReference type="KEGG" id="xap:XA3_18160"/>
<accession>A0AAU9DAG0</accession>
<dbReference type="Proteomes" id="UP001321861">
    <property type="component" value="Chromosome"/>
</dbReference>
<dbReference type="AlphaFoldDB" id="A0AAU9DAG0"/>
<dbReference type="RefSeq" id="WP_317635174.1">
    <property type="nucleotide sequence ID" value="NZ_AP026802.1"/>
</dbReference>
<dbReference type="EMBL" id="AP026802">
    <property type="protein sequence ID" value="BDR59375.1"/>
    <property type="molecule type" value="Genomic_DNA"/>
</dbReference>
<protein>
    <submittedName>
        <fullName evidence="1">Uncharacterized protein</fullName>
    </submittedName>
</protein>
<keyword evidence="2" id="KW-1185">Reference proteome</keyword>